<evidence type="ECO:0000256" key="1">
    <source>
        <dbReference type="SAM" id="MobiDB-lite"/>
    </source>
</evidence>
<reference evidence="2 3" key="1">
    <citation type="submission" date="2023-05" db="EMBL/GenBank/DDBJ databases">
        <title>Lithophilousrod everest ZFBP1038 complete genpme.</title>
        <authorList>
            <person name="Tian M."/>
        </authorList>
    </citation>
    <scope>NUCLEOTIDE SEQUENCE [LARGE SCALE GENOMIC DNA]</scope>
    <source>
        <strain evidence="2 3">ZFBP1038</strain>
    </source>
</reference>
<name>A0ABY8QTS0_9MICO</name>
<sequence>MNTRPDRCRPKTRPDRSRPKRAREAPERSDRVARKQIYVEILIRSSKDRIFELSQNTELHPRWDLRFSSITPIEQASTPAGDDDSSNAGVDDVSSNGGSGNPGNNGTGGLLRFRYAFRLPFHTISGTGTSIGNNQRADGQATSVLKFTTDDWLSPIGPGAGYWRYIPTADGVRFLTGYNYEPGMGRIGKLLDSRVIRPALGWATALSFDRLRLWAESGIDPAKARSAWLVDATSRAALLASGIGLISTALRSRRRVFPIAAGVTAMTAAFTLPTPPAVPRAGRCLRRPPDTRSGRAPDGLATLADPGISIPSYSEPRKAHVER</sequence>
<feature type="compositionally biased region" description="Gly residues" evidence="1">
    <location>
        <begin position="97"/>
        <end position="106"/>
    </location>
</feature>
<feature type="region of interest" description="Disordered" evidence="1">
    <location>
        <begin position="1"/>
        <end position="31"/>
    </location>
</feature>
<organism evidence="2 3">
    <name type="scientific">Saxibacter everestensis</name>
    <dbReference type="NCBI Taxonomy" id="2909229"/>
    <lineage>
        <taxon>Bacteria</taxon>
        <taxon>Bacillati</taxon>
        <taxon>Actinomycetota</taxon>
        <taxon>Actinomycetes</taxon>
        <taxon>Micrococcales</taxon>
        <taxon>Brevibacteriaceae</taxon>
        <taxon>Saxibacter</taxon>
    </lineage>
</organism>
<protein>
    <submittedName>
        <fullName evidence="2">Uncharacterized protein</fullName>
    </submittedName>
</protein>
<dbReference type="EMBL" id="CP090958">
    <property type="protein sequence ID" value="WGW12373.1"/>
    <property type="molecule type" value="Genomic_DNA"/>
</dbReference>
<dbReference type="SUPFAM" id="SSF55961">
    <property type="entry name" value="Bet v1-like"/>
    <property type="match status" value="1"/>
</dbReference>
<feature type="region of interest" description="Disordered" evidence="1">
    <location>
        <begin position="75"/>
        <end position="106"/>
    </location>
</feature>
<accession>A0ABY8QTS0</accession>
<evidence type="ECO:0000313" key="2">
    <source>
        <dbReference type="EMBL" id="WGW12373.1"/>
    </source>
</evidence>
<evidence type="ECO:0000313" key="3">
    <source>
        <dbReference type="Proteomes" id="UP001209083"/>
    </source>
</evidence>
<dbReference type="Proteomes" id="UP001209083">
    <property type="component" value="Chromosome"/>
</dbReference>
<keyword evidence="3" id="KW-1185">Reference proteome</keyword>
<proteinExistence type="predicted"/>
<gene>
    <name evidence="2" type="ORF">LWF01_00980</name>
</gene>
<feature type="region of interest" description="Disordered" evidence="1">
    <location>
        <begin position="286"/>
        <end position="323"/>
    </location>
</feature>
<dbReference type="RefSeq" id="WP_349639172.1">
    <property type="nucleotide sequence ID" value="NZ_CP090958.1"/>
</dbReference>